<dbReference type="AlphaFoldDB" id="A0A1F8H745"/>
<feature type="domain" description="Metallo-beta-lactamase" evidence="1">
    <location>
        <begin position="42"/>
        <end position="242"/>
    </location>
</feature>
<evidence type="ECO:0000313" key="3">
    <source>
        <dbReference type="Proteomes" id="UP000177676"/>
    </source>
</evidence>
<reference evidence="2 3" key="1">
    <citation type="journal article" date="2016" name="Nat. Commun.">
        <title>Thousands of microbial genomes shed light on interconnected biogeochemical processes in an aquifer system.</title>
        <authorList>
            <person name="Anantharaman K."/>
            <person name="Brown C.T."/>
            <person name="Hug L.A."/>
            <person name="Sharon I."/>
            <person name="Castelle C.J."/>
            <person name="Probst A.J."/>
            <person name="Thomas B.C."/>
            <person name="Singh A."/>
            <person name="Wilkins M.J."/>
            <person name="Karaoz U."/>
            <person name="Brodie E.L."/>
            <person name="Williams K.H."/>
            <person name="Hubbard S.S."/>
            <person name="Banfield J.F."/>
        </authorList>
    </citation>
    <scope>NUCLEOTIDE SEQUENCE [LARGE SCALE GENOMIC DNA]</scope>
</reference>
<dbReference type="InterPro" id="IPR035681">
    <property type="entry name" value="ComA-like_MBL"/>
</dbReference>
<dbReference type="Proteomes" id="UP000177676">
    <property type="component" value="Unassembled WGS sequence"/>
</dbReference>
<proteinExistence type="predicted"/>
<dbReference type="SUPFAM" id="SSF56281">
    <property type="entry name" value="Metallo-hydrolase/oxidoreductase"/>
    <property type="match status" value="1"/>
</dbReference>
<evidence type="ECO:0000313" key="2">
    <source>
        <dbReference type="EMBL" id="OGN32848.1"/>
    </source>
</evidence>
<dbReference type="Pfam" id="PF00753">
    <property type="entry name" value="Lactamase_B"/>
    <property type="match status" value="1"/>
</dbReference>
<sequence length="284" mass="31245">MNFNKKDWIILAGLALVAVLFVVGGHGLADGKLHVYFLDIGQGDAIFVKAGSGLQILIDGGPDDTVLRRLGEVMPFYDRSIDLVVATHPDTDHLAGLVSVLEKYKVDQILETGMACVTSLCRGWEEAKEKEDTRVTLAYLGQEVEVDEETSFLVLHPFESQEGKVLSKRNNGGIVLKLLYGSQSVLLTADIEKQIENKLVLAGLDLEADFLKVAHHGSKTSTTENFLKAVSPLAAFIEVGAHNRYGHPTDEVLSRLENFGIKYYRTDTEGTIELVLDGKNYQIK</sequence>
<dbReference type="PANTHER" id="PTHR30619:SF1">
    <property type="entry name" value="RECOMBINATION PROTEIN 2"/>
    <property type="match status" value="1"/>
</dbReference>
<dbReference type="InterPro" id="IPR001279">
    <property type="entry name" value="Metallo-B-lactamas"/>
</dbReference>
<dbReference type="InterPro" id="IPR052159">
    <property type="entry name" value="Competence_DNA_uptake"/>
</dbReference>
<dbReference type="Gene3D" id="3.60.15.10">
    <property type="entry name" value="Ribonuclease Z/Hydroxyacylglutathione hydrolase-like"/>
    <property type="match status" value="1"/>
</dbReference>
<dbReference type="CDD" id="cd07731">
    <property type="entry name" value="ComA-like_MBL-fold"/>
    <property type="match status" value="1"/>
</dbReference>
<organism evidence="2 3">
    <name type="scientific">Candidatus Yanofskybacteria bacterium RIFCSPLOWO2_02_FULL_43_10b</name>
    <dbReference type="NCBI Taxonomy" id="1802704"/>
    <lineage>
        <taxon>Bacteria</taxon>
        <taxon>Candidatus Yanofskyibacteriota</taxon>
    </lineage>
</organism>
<name>A0A1F8H745_9BACT</name>
<evidence type="ECO:0000259" key="1">
    <source>
        <dbReference type="SMART" id="SM00849"/>
    </source>
</evidence>
<dbReference type="SMART" id="SM00849">
    <property type="entry name" value="Lactamase_B"/>
    <property type="match status" value="1"/>
</dbReference>
<gene>
    <name evidence="2" type="ORF">A3I92_00855</name>
</gene>
<dbReference type="EMBL" id="MGKS01000002">
    <property type="protein sequence ID" value="OGN32848.1"/>
    <property type="molecule type" value="Genomic_DNA"/>
</dbReference>
<comment type="caution">
    <text evidence="2">The sequence shown here is derived from an EMBL/GenBank/DDBJ whole genome shotgun (WGS) entry which is preliminary data.</text>
</comment>
<dbReference type="InterPro" id="IPR036866">
    <property type="entry name" value="RibonucZ/Hydroxyglut_hydro"/>
</dbReference>
<accession>A0A1F8H745</accession>
<protein>
    <recommendedName>
        <fullName evidence="1">Metallo-beta-lactamase domain-containing protein</fullName>
    </recommendedName>
</protein>
<dbReference type="PANTHER" id="PTHR30619">
    <property type="entry name" value="DNA INTERNALIZATION/COMPETENCE PROTEIN COMEC/REC2"/>
    <property type="match status" value="1"/>
</dbReference>